<evidence type="ECO:0000313" key="4">
    <source>
        <dbReference type="Proteomes" id="UP000789572"/>
    </source>
</evidence>
<proteinExistence type="predicted"/>
<gene>
    <name evidence="3" type="ORF">POCULU_LOCUS1750</name>
</gene>
<dbReference type="SMART" id="SM00981">
    <property type="entry name" value="THUMP"/>
    <property type="match status" value="1"/>
</dbReference>
<dbReference type="FunFam" id="3.30.2300.10:FF:000001">
    <property type="entry name" value="THUMP domain-containing protein 1"/>
    <property type="match status" value="1"/>
</dbReference>
<dbReference type="Proteomes" id="UP000789572">
    <property type="component" value="Unassembled WGS sequence"/>
</dbReference>
<dbReference type="PANTHER" id="PTHR13452">
    <property type="entry name" value="THUMP DOMAIN CONTAINING PROTEIN 1-RELATED"/>
    <property type="match status" value="1"/>
</dbReference>
<dbReference type="Pfam" id="PF02926">
    <property type="entry name" value="THUMP"/>
    <property type="match status" value="1"/>
</dbReference>
<comment type="caution">
    <text evidence="3">The sequence shown here is derived from an EMBL/GenBank/DDBJ whole genome shotgun (WGS) entry which is preliminary data.</text>
</comment>
<accession>A0A9N8ZF18</accession>
<dbReference type="InterPro" id="IPR004114">
    <property type="entry name" value="THUMP_dom"/>
</dbReference>
<dbReference type="SUPFAM" id="SSF143437">
    <property type="entry name" value="THUMP domain-like"/>
    <property type="match status" value="1"/>
</dbReference>
<dbReference type="EMBL" id="CAJVPJ010000141">
    <property type="protein sequence ID" value="CAG8484937.1"/>
    <property type="molecule type" value="Genomic_DNA"/>
</dbReference>
<sequence length="286" mass="33116">MASQKHVEGRNRSKNRYFSRNKGLKANISGVFVSCTRGKEGKAVGECYDLFTRYANELYPIEEESLDEVDIALSIDLERQQLTAKSNRFMSIPIDAGCLIFIKVEDPVAPVELVHAILNDLAITRQKSTRFIQRLIPIEKTCHAKMEDIECMARKLLKPHFHPEDENEKRQITFAIQPRIRFNQKIVKMDLIKKIAEVVGDGHVVNLNDPELVIIVEIFKACMSICQIRHRFYPLTVDDLHLEHLRRLTRKKLKKYNNEEVCDLRDSHERDTARLAYEEEAKGASK</sequence>
<keyword evidence="1" id="KW-0694">RNA-binding</keyword>
<dbReference type="GO" id="GO:0006400">
    <property type="term" value="P:tRNA modification"/>
    <property type="evidence" value="ECO:0007669"/>
    <property type="project" value="InterPro"/>
</dbReference>
<dbReference type="InterPro" id="IPR040183">
    <property type="entry name" value="THUMPD1-like"/>
</dbReference>
<feature type="domain" description="THUMP" evidence="2">
    <location>
        <begin position="120"/>
        <end position="229"/>
    </location>
</feature>
<protein>
    <submittedName>
        <fullName evidence="3">11332_t:CDS:1</fullName>
    </submittedName>
</protein>
<dbReference type="PROSITE" id="PS51165">
    <property type="entry name" value="THUMP"/>
    <property type="match status" value="1"/>
</dbReference>
<organism evidence="3 4">
    <name type="scientific">Paraglomus occultum</name>
    <dbReference type="NCBI Taxonomy" id="144539"/>
    <lineage>
        <taxon>Eukaryota</taxon>
        <taxon>Fungi</taxon>
        <taxon>Fungi incertae sedis</taxon>
        <taxon>Mucoromycota</taxon>
        <taxon>Glomeromycotina</taxon>
        <taxon>Glomeromycetes</taxon>
        <taxon>Paraglomerales</taxon>
        <taxon>Paraglomeraceae</taxon>
        <taxon>Paraglomus</taxon>
    </lineage>
</organism>
<keyword evidence="4" id="KW-1185">Reference proteome</keyword>
<evidence type="ECO:0000259" key="2">
    <source>
        <dbReference type="PROSITE" id="PS51165"/>
    </source>
</evidence>
<dbReference type="GO" id="GO:0003723">
    <property type="term" value="F:RNA binding"/>
    <property type="evidence" value="ECO:0007669"/>
    <property type="project" value="UniProtKB-UniRule"/>
</dbReference>
<reference evidence="3" key="1">
    <citation type="submission" date="2021-06" db="EMBL/GenBank/DDBJ databases">
        <authorList>
            <person name="Kallberg Y."/>
            <person name="Tangrot J."/>
            <person name="Rosling A."/>
        </authorList>
    </citation>
    <scope>NUCLEOTIDE SEQUENCE</scope>
    <source>
        <strain evidence="3">IA702</strain>
    </source>
</reference>
<evidence type="ECO:0000313" key="3">
    <source>
        <dbReference type="EMBL" id="CAG8484937.1"/>
    </source>
</evidence>
<dbReference type="PANTHER" id="PTHR13452:SF10">
    <property type="entry name" value="THUMP DOMAIN-CONTAINING PROTEIN 1"/>
    <property type="match status" value="1"/>
</dbReference>
<evidence type="ECO:0000256" key="1">
    <source>
        <dbReference type="PROSITE-ProRule" id="PRU00529"/>
    </source>
</evidence>
<dbReference type="Gene3D" id="3.30.2300.10">
    <property type="entry name" value="THUMP superfamily"/>
    <property type="match status" value="1"/>
</dbReference>
<name>A0A9N8ZF18_9GLOM</name>
<dbReference type="OrthoDB" id="367221at2759"/>
<dbReference type="AlphaFoldDB" id="A0A9N8ZF18"/>
<dbReference type="CDD" id="cd11717">
    <property type="entry name" value="THUMP_THUMPD1_like"/>
    <property type="match status" value="1"/>
</dbReference>